<evidence type="ECO:0000256" key="3">
    <source>
        <dbReference type="ARBA" id="ARBA00022833"/>
    </source>
</evidence>
<proteinExistence type="predicted"/>
<feature type="compositionally biased region" description="Basic and acidic residues" evidence="5">
    <location>
        <begin position="114"/>
        <end position="126"/>
    </location>
</feature>
<evidence type="ECO:0000313" key="8">
    <source>
        <dbReference type="Proteomes" id="UP001443914"/>
    </source>
</evidence>
<sequence>MSDRSCDHNSEEVKKCYCGHPISVKKSSTMDDPGRRFESCKLYNSTTKIRGYNYFRWYDTTQTEWQRHIINKINLENKMLTSKMEVMKEELKSLKEDKSLLRMEVDKLKKKLKSVKEETTKSKIDHNSNGNTQVRGKETE</sequence>
<feature type="region of interest" description="Disordered" evidence="5">
    <location>
        <begin position="112"/>
        <end position="140"/>
    </location>
</feature>
<keyword evidence="1" id="KW-0479">Metal-binding</keyword>
<keyword evidence="3" id="KW-0862">Zinc</keyword>
<gene>
    <name evidence="7" type="ORF">RND81_14G094800</name>
</gene>
<dbReference type="PANTHER" id="PTHR33248">
    <property type="entry name" value="ZINC ION-BINDING PROTEIN"/>
    <property type="match status" value="1"/>
</dbReference>
<organism evidence="7 8">
    <name type="scientific">Saponaria officinalis</name>
    <name type="common">Common soapwort</name>
    <name type="synonym">Lychnis saponaria</name>
    <dbReference type="NCBI Taxonomy" id="3572"/>
    <lineage>
        <taxon>Eukaryota</taxon>
        <taxon>Viridiplantae</taxon>
        <taxon>Streptophyta</taxon>
        <taxon>Embryophyta</taxon>
        <taxon>Tracheophyta</taxon>
        <taxon>Spermatophyta</taxon>
        <taxon>Magnoliopsida</taxon>
        <taxon>eudicotyledons</taxon>
        <taxon>Gunneridae</taxon>
        <taxon>Pentapetalae</taxon>
        <taxon>Caryophyllales</taxon>
        <taxon>Caryophyllaceae</taxon>
        <taxon>Caryophylleae</taxon>
        <taxon>Saponaria</taxon>
    </lineage>
</organism>
<dbReference type="EMBL" id="JBDFQZ010000014">
    <property type="protein sequence ID" value="KAK9665166.1"/>
    <property type="molecule type" value="Genomic_DNA"/>
</dbReference>
<dbReference type="InterPro" id="IPR010666">
    <property type="entry name" value="Znf_GRF"/>
</dbReference>
<protein>
    <recommendedName>
        <fullName evidence="6">GRF-type domain-containing protein</fullName>
    </recommendedName>
</protein>
<evidence type="ECO:0000313" key="7">
    <source>
        <dbReference type="EMBL" id="KAK9665166.1"/>
    </source>
</evidence>
<keyword evidence="8" id="KW-1185">Reference proteome</keyword>
<dbReference type="GO" id="GO:0008270">
    <property type="term" value="F:zinc ion binding"/>
    <property type="evidence" value="ECO:0007669"/>
    <property type="project" value="UniProtKB-KW"/>
</dbReference>
<evidence type="ECO:0000256" key="2">
    <source>
        <dbReference type="ARBA" id="ARBA00022771"/>
    </source>
</evidence>
<dbReference type="PROSITE" id="PS51999">
    <property type="entry name" value="ZF_GRF"/>
    <property type="match status" value="1"/>
</dbReference>
<comment type="caution">
    <text evidence="7">The sequence shown here is derived from an EMBL/GenBank/DDBJ whole genome shotgun (WGS) entry which is preliminary data.</text>
</comment>
<evidence type="ECO:0000259" key="6">
    <source>
        <dbReference type="PROSITE" id="PS51999"/>
    </source>
</evidence>
<reference evidence="7" key="1">
    <citation type="submission" date="2024-03" db="EMBL/GenBank/DDBJ databases">
        <title>WGS assembly of Saponaria officinalis var. Norfolk2.</title>
        <authorList>
            <person name="Jenkins J."/>
            <person name="Shu S."/>
            <person name="Grimwood J."/>
            <person name="Barry K."/>
            <person name="Goodstein D."/>
            <person name="Schmutz J."/>
            <person name="Leebens-Mack J."/>
            <person name="Osbourn A."/>
        </authorList>
    </citation>
    <scope>NUCLEOTIDE SEQUENCE [LARGE SCALE GENOMIC DNA]</scope>
    <source>
        <strain evidence="7">JIC</strain>
    </source>
</reference>
<accession>A0AAW1GN86</accession>
<name>A0AAW1GN86_SAPOF</name>
<dbReference type="Proteomes" id="UP001443914">
    <property type="component" value="Unassembled WGS sequence"/>
</dbReference>
<feature type="domain" description="GRF-type" evidence="6">
    <location>
        <begin position="16"/>
        <end position="61"/>
    </location>
</feature>
<evidence type="ECO:0000256" key="5">
    <source>
        <dbReference type="SAM" id="MobiDB-lite"/>
    </source>
</evidence>
<evidence type="ECO:0000256" key="4">
    <source>
        <dbReference type="PROSITE-ProRule" id="PRU01343"/>
    </source>
</evidence>
<evidence type="ECO:0000256" key="1">
    <source>
        <dbReference type="ARBA" id="ARBA00022723"/>
    </source>
</evidence>
<dbReference type="AlphaFoldDB" id="A0AAW1GN86"/>
<keyword evidence="2 4" id="KW-0863">Zinc-finger</keyword>